<name>A0ABT0L9N6_9GAMM</name>
<accession>A0ABT0L9N6</accession>
<sequence>MARWLVGLILFSGAVAAEPELYLLLSQTENQPVMVVIRKLENLHLGEISGFDVEQKEGELVYDFRIINASANKILTYSYRASDGKLLAQDSYFFNRKEKSELVAVLALKSIQMTFSELVQKASKNNQGYLIKASIDNALGINYLELEFLTQEGQHQLAYNINSQRLLPLLKWD</sequence>
<reference evidence="1 2" key="1">
    <citation type="submission" date="2022-01" db="EMBL/GenBank/DDBJ databases">
        <title>Whole genome-based taxonomy of the Shewanellaceae.</title>
        <authorList>
            <person name="Martin-Rodriguez A.J."/>
        </authorList>
    </citation>
    <scope>NUCLEOTIDE SEQUENCE [LARGE SCALE GENOMIC DNA]</scope>
    <source>
        <strain evidence="1 2">DSM 17177</strain>
    </source>
</reference>
<dbReference type="EMBL" id="JAKIKS010000023">
    <property type="protein sequence ID" value="MCL1124394.1"/>
    <property type="molecule type" value="Genomic_DNA"/>
</dbReference>
<evidence type="ECO:0008006" key="3">
    <source>
        <dbReference type="Google" id="ProtNLM"/>
    </source>
</evidence>
<organism evidence="1 2">
    <name type="scientific">Shewanella surugensis</name>
    <dbReference type="NCBI Taxonomy" id="212020"/>
    <lineage>
        <taxon>Bacteria</taxon>
        <taxon>Pseudomonadati</taxon>
        <taxon>Pseudomonadota</taxon>
        <taxon>Gammaproteobacteria</taxon>
        <taxon>Alteromonadales</taxon>
        <taxon>Shewanellaceae</taxon>
        <taxon>Shewanella</taxon>
    </lineage>
</organism>
<keyword evidence="2" id="KW-1185">Reference proteome</keyword>
<comment type="caution">
    <text evidence="1">The sequence shown here is derived from an EMBL/GenBank/DDBJ whole genome shotgun (WGS) entry which is preliminary data.</text>
</comment>
<evidence type="ECO:0000313" key="1">
    <source>
        <dbReference type="EMBL" id="MCL1124394.1"/>
    </source>
</evidence>
<proteinExistence type="predicted"/>
<protein>
    <recommendedName>
        <fullName evidence="3">DUF4390 domain-containing protein</fullName>
    </recommendedName>
</protein>
<gene>
    <name evidence="1" type="ORF">L2764_07885</name>
</gene>
<evidence type="ECO:0000313" key="2">
    <source>
        <dbReference type="Proteomes" id="UP001203423"/>
    </source>
</evidence>
<dbReference type="Proteomes" id="UP001203423">
    <property type="component" value="Unassembled WGS sequence"/>
</dbReference>
<dbReference type="RefSeq" id="WP_248939674.1">
    <property type="nucleotide sequence ID" value="NZ_JAKIKS010000023.1"/>
</dbReference>